<name>A0A1Y0IV90_9BACL</name>
<dbReference type="Proteomes" id="UP000195437">
    <property type="component" value="Chromosome"/>
</dbReference>
<dbReference type="KEGG" id="tum:CBW65_21685"/>
<organism evidence="1 2">
    <name type="scientific">Tumebacillus avium</name>
    <dbReference type="NCBI Taxonomy" id="1903704"/>
    <lineage>
        <taxon>Bacteria</taxon>
        <taxon>Bacillati</taxon>
        <taxon>Bacillota</taxon>
        <taxon>Bacilli</taxon>
        <taxon>Bacillales</taxon>
        <taxon>Alicyclobacillaceae</taxon>
        <taxon>Tumebacillus</taxon>
    </lineage>
</organism>
<sequence>MRWTKLKHKYKNEFLHESVRARVDFHFDVYRKTHDQDGQVLRVSIDGETVFKGNKLLYMLREHECSRQIKREAPELSWREASVLADQRLAKEAIHSRYHLTEAMREIMILPIKAALQHEDPIIRAFALLDKRVGRRRLEQIQVTEDSHPLIRLFYQVRSASRSKDTA</sequence>
<dbReference type="Pfam" id="PF25753">
    <property type="entry name" value="SF0329"/>
    <property type="match status" value="1"/>
</dbReference>
<reference evidence="2" key="1">
    <citation type="submission" date="2017-05" db="EMBL/GenBank/DDBJ databases">
        <authorList>
            <person name="Sung H."/>
        </authorList>
    </citation>
    <scope>NUCLEOTIDE SEQUENCE [LARGE SCALE GENOMIC DNA]</scope>
    <source>
        <strain evidence="2">AR23208</strain>
    </source>
</reference>
<evidence type="ECO:0000313" key="1">
    <source>
        <dbReference type="EMBL" id="ARU63303.1"/>
    </source>
</evidence>
<proteinExistence type="predicted"/>
<dbReference type="EMBL" id="CP021434">
    <property type="protein sequence ID" value="ARU63303.1"/>
    <property type="molecule type" value="Genomic_DNA"/>
</dbReference>
<evidence type="ECO:0000313" key="2">
    <source>
        <dbReference type="Proteomes" id="UP000195437"/>
    </source>
</evidence>
<dbReference type="AlphaFoldDB" id="A0A1Y0IV90"/>
<protein>
    <submittedName>
        <fullName evidence="1">Uncharacterized protein</fullName>
    </submittedName>
</protein>
<gene>
    <name evidence="1" type="ORF">CBW65_21685</name>
</gene>
<keyword evidence="2" id="KW-1185">Reference proteome</keyword>
<dbReference type="RefSeq" id="WP_087458647.1">
    <property type="nucleotide sequence ID" value="NZ_CP021434.1"/>
</dbReference>
<dbReference type="InterPro" id="IPR057955">
    <property type="entry name" value="SF0329-like"/>
</dbReference>
<accession>A0A1Y0IV90</accession>
<dbReference type="OrthoDB" id="9815878at2"/>